<name>A0A7Y9HAR3_9ACTN</name>
<sequence>MARIAAGYPMVDLSVREPDIEAVIARMHEAGSAPGG</sequence>
<comment type="caution">
    <text evidence="1">The sequence shown here is derived from an EMBL/GenBank/DDBJ whole genome shotgun (WGS) entry which is preliminary data.</text>
</comment>
<organism evidence="1 2">
    <name type="scientific">Streptomyces fulvorobeus</name>
    <dbReference type="NCBI Taxonomy" id="284028"/>
    <lineage>
        <taxon>Bacteria</taxon>
        <taxon>Bacillati</taxon>
        <taxon>Actinomycetota</taxon>
        <taxon>Actinomycetes</taxon>
        <taxon>Kitasatosporales</taxon>
        <taxon>Streptomycetaceae</taxon>
        <taxon>Streptomyces</taxon>
    </lineage>
</organism>
<evidence type="ECO:0000313" key="1">
    <source>
        <dbReference type="EMBL" id="NYE41044.1"/>
    </source>
</evidence>
<dbReference type="Proteomes" id="UP000530403">
    <property type="component" value="Unassembled WGS sequence"/>
</dbReference>
<reference evidence="1 2" key="1">
    <citation type="submission" date="2020-07" db="EMBL/GenBank/DDBJ databases">
        <title>Sequencing the genomes of 1000 actinobacteria strains.</title>
        <authorList>
            <person name="Klenk H.-P."/>
        </authorList>
    </citation>
    <scope>NUCLEOTIDE SEQUENCE [LARGE SCALE GENOMIC DNA]</scope>
    <source>
        <strain evidence="1 2">DSM 41455</strain>
    </source>
</reference>
<gene>
    <name evidence="1" type="ORF">HEB29_002055</name>
</gene>
<proteinExistence type="predicted"/>
<dbReference type="AlphaFoldDB" id="A0A7Y9HAR3"/>
<accession>A0A7Y9HAR3</accession>
<protein>
    <submittedName>
        <fullName evidence="1">ABC-type uncharacterized transport system ATPase subunit</fullName>
    </submittedName>
</protein>
<dbReference type="EMBL" id="JACCCF010000001">
    <property type="protein sequence ID" value="NYE41044.1"/>
    <property type="molecule type" value="Genomic_DNA"/>
</dbReference>
<evidence type="ECO:0000313" key="2">
    <source>
        <dbReference type="Proteomes" id="UP000530403"/>
    </source>
</evidence>